<dbReference type="AlphaFoldDB" id="A0A897NRW8"/>
<reference evidence="1 2" key="1">
    <citation type="submission" date="2020-11" db="EMBL/GenBank/DDBJ databases">
        <title>Carbohydrate-dependent, anaerobic sulfur respiration: A novel catabolism in halophilic archaea.</title>
        <authorList>
            <person name="Sorokin D.Y."/>
            <person name="Messina E."/>
            <person name="Smedile F."/>
            <person name="La Cono V."/>
            <person name="Hallsworth J.E."/>
            <person name="Yakimov M.M."/>
        </authorList>
    </citation>
    <scope>NUCLEOTIDE SEQUENCE [LARGE SCALE GENOMIC DNA]</scope>
    <source>
        <strain evidence="1 2">HSR-Est</strain>
    </source>
</reference>
<dbReference type="EMBL" id="CP064791">
    <property type="protein sequence ID" value="QSG14205.1"/>
    <property type="molecule type" value="Genomic_DNA"/>
</dbReference>
<gene>
    <name evidence="1" type="ORF">HSEST_0660</name>
</gene>
<accession>A0A897NRW8</accession>
<sequence>MYDIIKEISEGDDFDLKPRCLRNTDQRVNCGLLLGDRLVRSPSTFRTSVPLAAVLSSWASNSPIATESTN</sequence>
<protein>
    <submittedName>
        <fullName evidence="1">Uncharacterized protein</fullName>
    </submittedName>
</protein>
<organism evidence="1 2">
    <name type="scientific">Halapricum desulfuricans</name>
    <dbReference type="NCBI Taxonomy" id="2841257"/>
    <lineage>
        <taxon>Archaea</taxon>
        <taxon>Methanobacteriati</taxon>
        <taxon>Methanobacteriota</taxon>
        <taxon>Stenosarchaea group</taxon>
        <taxon>Halobacteria</taxon>
        <taxon>Halobacteriales</taxon>
        <taxon>Haloarculaceae</taxon>
        <taxon>Halapricum</taxon>
    </lineage>
</organism>
<evidence type="ECO:0000313" key="1">
    <source>
        <dbReference type="EMBL" id="QSG14205.1"/>
    </source>
</evidence>
<proteinExistence type="predicted"/>
<name>A0A897NRW8_9EURY</name>
<keyword evidence="2" id="KW-1185">Reference proteome</keyword>
<dbReference type="Proteomes" id="UP000663292">
    <property type="component" value="Chromosome"/>
</dbReference>
<evidence type="ECO:0000313" key="2">
    <source>
        <dbReference type="Proteomes" id="UP000663292"/>
    </source>
</evidence>